<evidence type="ECO:0000256" key="1">
    <source>
        <dbReference type="ARBA" id="ARBA00009792"/>
    </source>
</evidence>
<dbReference type="Pfam" id="PF09261">
    <property type="entry name" value="Alpha-mann_mid"/>
    <property type="match status" value="1"/>
</dbReference>
<name>A0A0V7ZSB6_9CYAN</name>
<comment type="caution">
    <text evidence="6">The sequence shown here is derived from an EMBL/GenBank/DDBJ whole genome shotgun (WGS) entry which is preliminary data.</text>
</comment>
<evidence type="ECO:0000313" key="6">
    <source>
        <dbReference type="EMBL" id="KST67094.1"/>
    </source>
</evidence>
<evidence type="ECO:0000259" key="5">
    <source>
        <dbReference type="SMART" id="SM00872"/>
    </source>
</evidence>
<dbReference type="GO" id="GO:0009313">
    <property type="term" value="P:oligosaccharide catabolic process"/>
    <property type="evidence" value="ECO:0007669"/>
    <property type="project" value="TreeGrafter"/>
</dbReference>
<dbReference type="Pfam" id="PF01074">
    <property type="entry name" value="Glyco_hydro_38N"/>
    <property type="match status" value="1"/>
</dbReference>
<dbReference type="InterPro" id="IPR028995">
    <property type="entry name" value="Glyco_hydro_57/38_cen_sf"/>
</dbReference>
<dbReference type="AlphaFoldDB" id="A0A0V7ZSB6"/>
<dbReference type="Gene3D" id="1.20.1270.50">
    <property type="entry name" value="Glycoside hydrolase family 38, central domain"/>
    <property type="match status" value="1"/>
</dbReference>
<dbReference type="GO" id="GO:0006013">
    <property type="term" value="P:mannose metabolic process"/>
    <property type="evidence" value="ECO:0007669"/>
    <property type="project" value="InterPro"/>
</dbReference>
<keyword evidence="2" id="KW-0479">Metal-binding</keyword>
<dbReference type="OrthoDB" id="9772207at2"/>
<dbReference type="InterPro" id="IPR015341">
    <property type="entry name" value="Glyco_hydro_38_cen"/>
</dbReference>
<dbReference type="FunFam" id="1.20.1270.50:FF:000004">
    <property type="entry name" value="alpha-mannosidase 2C1 isoform X1"/>
    <property type="match status" value="1"/>
</dbReference>
<dbReference type="RefSeq" id="WP_027840952.1">
    <property type="nucleotide sequence ID" value="NZ_LMTZ01000091.1"/>
</dbReference>
<dbReference type="Pfam" id="PF17677">
    <property type="entry name" value="Glyco_hydro38C2"/>
    <property type="match status" value="1"/>
</dbReference>
<dbReference type="GO" id="GO:0004559">
    <property type="term" value="F:alpha-mannosidase activity"/>
    <property type="evidence" value="ECO:0007669"/>
    <property type="project" value="InterPro"/>
</dbReference>
<dbReference type="InterPro" id="IPR013780">
    <property type="entry name" value="Glyco_hydro_b"/>
</dbReference>
<keyword evidence="3" id="KW-0378">Hydrolase</keyword>
<protein>
    <submittedName>
        <fullName evidence="6">Alpha-mannosidase</fullName>
    </submittedName>
</protein>
<dbReference type="Gene3D" id="3.20.110.10">
    <property type="entry name" value="Glycoside hydrolase 38, N terminal domain"/>
    <property type="match status" value="1"/>
</dbReference>
<organism evidence="6 7">
    <name type="scientific">Mastigocoleus testarum BC008</name>
    <dbReference type="NCBI Taxonomy" id="371196"/>
    <lineage>
        <taxon>Bacteria</taxon>
        <taxon>Bacillati</taxon>
        <taxon>Cyanobacteriota</taxon>
        <taxon>Cyanophyceae</taxon>
        <taxon>Nostocales</taxon>
        <taxon>Hapalosiphonaceae</taxon>
        <taxon>Mastigocoleus</taxon>
    </lineage>
</organism>
<dbReference type="Pfam" id="PF07748">
    <property type="entry name" value="Glyco_hydro_38C"/>
    <property type="match status" value="1"/>
</dbReference>
<evidence type="ECO:0000256" key="4">
    <source>
        <dbReference type="ARBA" id="ARBA00023295"/>
    </source>
</evidence>
<dbReference type="Proteomes" id="UP000053372">
    <property type="component" value="Unassembled WGS sequence"/>
</dbReference>
<evidence type="ECO:0000256" key="3">
    <source>
        <dbReference type="ARBA" id="ARBA00022801"/>
    </source>
</evidence>
<dbReference type="SUPFAM" id="SSF88688">
    <property type="entry name" value="Families 57/38 glycoside transferase middle domain"/>
    <property type="match status" value="1"/>
</dbReference>
<dbReference type="PANTHER" id="PTHR46017:SF1">
    <property type="entry name" value="ALPHA-MANNOSIDASE 2C1"/>
    <property type="match status" value="1"/>
</dbReference>
<dbReference type="GO" id="GO:0030246">
    <property type="term" value="F:carbohydrate binding"/>
    <property type="evidence" value="ECO:0007669"/>
    <property type="project" value="InterPro"/>
</dbReference>
<dbReference type="CDD" id="cd10789">
    <property type="entry name" value="GH38N_AMII_ER_cytosolic"/>
    <property type="match status" value="1"/>
</dbReference>
<dbReference type="InterPro" id="IPR000602">
    <property type="entry name" value="Glyco_hydro_38_N"/>
</dbReference>
<dbReference type="SMART" id="SM00872">
    <property type="entry name" value="Alpha-mann_mid"/>
    <property type="match status" value="1"/>
</dbReference>
<dbReference type="SUPFAM" id="SSF88713">
    <property type="entry name" value="Glycoside hydrolase/deacetylase"/>
    <property type="match status" value="1"/>
</dbReference>
<dbReference type="InterPro" id="IPR011682">
    <property type="entry name" value="Glyco_hydro_38_C"/>
</dbReference>
<comment type="similarity">
    <text evidence="1">Belongs to the glycosyl hydrolase 38 family.</text>
</comment>
<sequence length="1143" mass="131089">MNSSNSSEQSNKLIFSVIDKLRSFSQINIQSQWHYQTSELNVNDISTCDFSQCNVAQLNKKEHIPWKKGRNVLWLTQRAIVPENLYGYDLQNLSLRLALVWWADSAEVYVNGKLVAEGDLFDFYPRVLLAQSVNPGDEFIVSLKLISPGHDDGALVKSALIYESNLDDIPEPGFVADELAVLHSYLKAFAPQELDTLAIVLGEFNWETNPQNLHSEGNQIFNDRLLALRQKLCELKFKLDLPKLKIFLLGHAHLDMAWLWRVSETWKAAKNTFESVVRLQEDFSELIFCHSTPALYDWVEKNYPKLFNAIEQKIKVGCWENVGGMWVEPELNLISGESIVRQLLYGQYYALEKFGKISRVVWLPDSFGFCWSLPQFLINAGIEYFVTQKLRWNDTTKFDYGEFWWRSPDGSEIFSLMSAPIGEGIDPVKMVDYGVEWQNQTGLLNSLWLPGVGDHGGGPTRDMLEIARRWQKSPLFPELEFTTAEKYLQSCRNRITKETNPTEITPQDLESGEVEFPADPKKYPVWDDELYLEFHRGCYTTHADQKRWNRICENLLYQAELFASLLTISNGTKYPKAELEVAWKKLLFNQFHDILPGSSITEVYEDALPEWQEIQKIADGVLQKSLQGLAAQIDFPEPPYPESLPLVVFNSLNWQRSEVVSIPVDTTKIGKGWQVYDVFGNKVISQLGNDSNLLFLANDIPSIGYRVFWLSCANIEATESLEKEIFQEKVNSDEEQQKSDLARFTLENEFLRAIVNEDNGNLSSVFDKTNNREVLGLEGGNQLQAFQDSGQYWDAWNIDPDYAKHQLPPMELESIQWIERGTLQSRLRVVRRFGKSEFQQDYILQAACPMLKIFSKVVWLERQVMVKAAFTLNLETSEATYEIPCATIIRPTKPQTIQEKAKWEVPALRWADLTAKLEATGGNSDFLTQNPSVEEQNYYGVSLINDCKYGYDAQPNQLRLTLLRSPNWPNPEADKGLHEFTYAVYPHQGKWSTAQTVKRGYELNIPLQVLQLGTEFLSNLKAGEYSCSASMPSIGNFLNLSADNLILMAFKQTEEDPEQWILRCYECHGETANFSLQSSLGLKLRDKVDLLERSIWTSQAKISQSKTSQTQKYQTQKYQSLSEQQNVTIEPWKIVSFKLSLEQ</sequence>
<reference evidence="6 7" key="1">
    <citation type="journal article" date="2015" name="Genome Announc.">
        <title>Draft Genome of the Euendolithic (true boring) Cyanobacterium Mastigocoleus testarum strain BC008.</title>
        <authorList>
            <person name="Guida B.S."/>
            <person name="Garcia-Pichel F."/>
        </authorList>
    </citation>
    <scope>NUCLEOTIDE SEQUENCE [LARGE SCALE GENOMIC DNA]</scope>
    <source>
        <strain evidence="6 7">BC008</strain>
    </source>
</reference>
<dbReference type="InterPro" id="IPR027291">
    <property type="entry name" value="Glyco_hydro_38_N_sf"/>
</dbReference>
<keyword evidence="4" id="KW-0326">Glycosidase</keyword>
<dbReference type="InterPro" id="IPR037094">
    <property type="entry name" value="Glyco_hydro_38_cen_sf"/>
</dbReference>
<dbReference type="InterPro" id="IPR041147">
    <property type="entry name" value="GH38_C"/>
</dbReference>
<feature type="domain" description="Glycoside hydrolase family 38 central" evidence="5">
    <location>
        <begin position="533"/>
        <end position="611"/>
    </location>
</feature>
<proteinExistence type="inferred from homology"/>
<gene>
    <name evidence="6" type="ORF">BC008_28300</name>
</gene>
<dbReference type="SUPFAM" id="SSF74650">
    <property type="entry name" value="Galactose mutarotase-like"/>
    <property type="match status" value="1"/>
</dbReference>
<dbReference type="EMBL" id="LMTZ01000091">
    <property type="protein sequence ID" value="KST67094.1"/>
    <property type="molecule type" value="Genomic_DNA"/>
</dbReference>
<evidence type="ECO:0000256" key="2">
    <source>
        <dbReference type="ARBA" id="ARBA00022723"/>
    </source>
</evidence>
<dbReference type="GO" id="GO:0046872">
    <property type="term" value="F:metal ion binding"/>
    <property type="evidence" value="ECO:0007669"/>
    <property type="project" value="UniProtKB-KW"/>
</dbReference>
<evidence type="ECO:0000313" key="7">
    <source>
        <dbReference type="Proteomes" id="UP000053372"/>
    </source>
</evidence>
<keyword evidence="7" id="KW-1185">Reference proteome</keyword>
<dbReference type="Gene3D" id="2.60.40.1180">
    <property type="entry name" value="Golgi alpha-mannosidase II"/>
    <property type="match status" value="1"/>
</dbReference>
<dbReference type="InterPro" id="IPR011013">
    <property type="entry name" value="Gal_mutarotase_sf_dom"/>
</dbReference>
<dbReference type="PANTHER" id="PTHR46017">
    <property type="entry name" value="ALPHA-MANNOSIDASE 2C1"/>
    <property type="match status" value="1"/>
</dbReference>
<dbReference type="Gene3D" id="2.70.98.30">
    <property type="entry name" value="Golgi alpha-mannosidase II, domain 4"/>
    <property type="match status" value="1"/>
</dbReference>
<accession>A0A0V7ZSB6</accession>
<dbReference type="InterPro" id="IPR011330">
    <property type="entry name" value="Glyco_hydro/deAcase_b/a-brl"/>
</dbReference>